<name>A0A7S4V1G4_9STRA</name>
<protein>
    <submittedName>
        <fullName evidence="1">Uncharacterized protein</fullName>
    </submittedName>
</protein>
<reference evidence="1" key="1">
    <citation type="submission" date="2021-01" db="EMBL/GenBank/DDBJ databases">
        <authorList>
            <person name="Corre E."/>
            <person name="Pelletier E."/>
            <person name="Niang G."/>
            <person name="Scheremetjew M."/>
            <person name="Finn R."/>
            <person name="Kale V."/>
            <person name="Holt S."/>
            <person name="Cochrane G."/>
            <person name="Meng A."/>
            <person name="Brown T."/>
            <person name="Cohen L."/>
        </authorList>
    </citation>
    <scope>NUCLEOTIDE SEQUENCE</scope>
    <source>
        <strain evidence="1">GSO104</strain>
    </source>
</reference>
<proteinExistence type="predicted"/>
<gene>
    <name evidence="1" type="ORF">DBRI00130_LOCUS12122</name>
</gene>
<dbReference type="AlphaFoldDB" id="A0A7S4V1G4"/>
<organism evidence="1">
    <name type="scientific">Ditylum brightwellii</name>
    <dbReference type="NCBI Taxonomy" id="49249"/>
    <lineage>
        <taxon>Eukaryota</taxon>
        <taxon>Sar</taxon>
        <taxon>Stramenopiles</taxon>
        <taxon>Ochrophyta</taxon>
        <taxon>Bacillariophyta</taxon>
        <taxon>Mediophyceae</taxon>
        <taxon>Lithodesmiophycidae</taxon>
        <taxon>Lithodesmiales</taxon>
        <taxon>Lithodesmiaceae</taxon>
        <taxon>Ditylum</taxon>
    </lineage>
</organism>
<accession>A0A7S4V1G4</accession>
<sequence>MTNHALATSRSIERFCMAMYQPSINTRLKHLHRITGTREIVDAFLKVLHVYKNSALWYYGVKVDSSNSCCLALALGLKDSSKVLMVLEMAGMAGKHGSSIQFYSSISK</sequence>
<evidence type="ECO:0000313" key="1">
    <source>
        <dbReference type="EMBL" id="CAE4601872.1"/>
    </source>
</evidence>
<dbReference type="EMBL" id="HBNS01015092">
    <property type="protein sequence ID" value="CAE4601872.1"/>
    <property type="molecule type" value="Transcribed_RNA"/>
</dbReference>